<reference evidence="1" key="1">
    <citation type="submission" date="2016-01" db="EMBL/GenBank/DDBJ databases">
        <authorList>
            <person name="Oliw E.H."/>
        </authorList>
    </citation>
    <scope>NUCLEOTIDE SEQUENCE [LARGE SCALE GENOMIC DNA]</scope>
    <source>
        <strain evidence="1">KA00182</strain>
    </source>
</reference>
<dbReference type="Proteomes" id="UP000070160">
    <property type="component" value="Unassembled WGS sequence"/>
</dbReference>
<reference evidence="3" key="2">
    <citation type="submission" date="2016-01" db="EMBL/GenBank/DDBJ databases">
        <authorList>
            <person name="Mitreva M."/>
            <person name="Pepin K.H."/>
            <person name="Mihindukulasuriya K.A."/>
            <person name="Fulton R."/>
            <person name="Fronick C."/>
            <person name="O'Laughlin M."/>
            <person name="Miner T."/>
            <person name="Herter B."/>
            <person name="Rosa B.A."/>
            <person name="Cordes M."/>
            <person name="Tomlinson C."/>
            <person name="Wollam A."/>
            <person name="Palsikar V.B."/>
            <person name="Mardis E.R."/>
            <person name="Wilson R.K."/>
        </authorList>
    </citation>
    <scope>NUCLEOTIDE SEQUENCE [LARGE SCALE GENOMIC DNA]</scope>
    <source>
        <strain evidence="3">KA00182</strain>
    </source>
</reference>
<name>A0A134CLC9_9FIRM</name>
<sequence>MELDNFFISYCSATLAGLKMGTLLCLPCCPKEKDYTAIIEQYNLKFNEKQLHFKILFGCPQRTLLYVYRPCMVQQHLQENAVQCFLQAYGYTPGIPLADMLEHLSERFAVGDCFPHELGLFLGYPLDDVCGFIQHRGCHAKLCGEWKVYGDTEKAMQLFRKFECCRRTYSRQLAVGTSLESLIVA</sequence>
<gene>
    <name evidence="2" type="ORF">CAL30_05895</name>
    <name evidence="1" type="ORF">HMPREF3182_00157</name>
</gene>
<organism evidence="1 3">
    <name type="scientific">Megasphaera hutchinsoni</name>
    <dbReference type="NCBI Taxonomy" id="1588748"/>
    <lineage>
        <taxon>Bacteria</taxon>
        <taxon>Bacillati</taxon>
        <taxon>Bacillota</taxon>
        <taxon>Negativicutes</taxon>
        <taxon>Veillonellales</taxon>
        <taxon>Veillonellaceae</taxon>
        <taxon>Megasphaera</taxon>
    </lineage>
</organism>
<dbReference type="Pfam" id="PF12672">
    <property type="entry name" value="DUF3793"/>
    <property type="match status" value="1"/>
</dbReference>
<accession>A0A2J8B9W3</accession>
<dbReference type="InterPro" id="IPR024523">
    <property type="entry name" value="DUF3793"/>
</dbReference>
<comment type="caution">
    <text evidence="1">The sequence shown here is derived from an EMBL/GenBank/DDBJ whole genome shotgun (WGS) entry which is preliminary data.</text>
</comment>
<dbReference type="EMBL" id="NFMF01000008">
    <property type="protein sequence ID" value="PNH21570.1"/>
    <property type="molecule type" value="Genomic_DNA"/>
</dbReference>
<dbReference type="PATRIC" id="fig|1588748.3.peg.152"/>
<evidence type="ECO:0000313" key="2">
    <source>
        <dbReference type="EMBL" id="PNH21570.1"/>
    </source>
</evidence>
<dbReference type="Proteomes" id="UP000242958">
    <property type="component" value="Unassembled WGS sequence"/>
</dbReference>
<evidence type="ECO:0000313" key="4">
    <source>
        <dbReference type="Proteomes" id="UP000242958"/>
    </source>
</evidence>
<dbReference type="AlphaFoldDB" id="A0A134CLC9"/>
<reference evidence="2 4" key="3">
    <citation type="submission" date="2017-05" db="EMBL/GenBank/DDBJ databases">
        <authorList>
            <person name="Song R."/>
            <person name="Chenine A.L."/>
            <person name="Ruprecht R.M."/>
        </authorList>
    </citation>
    <scope>NUCLEOTIDE SEQUENCE [LARGE SCALE GENOMIC DNA]</scope>
    <source>
        <strain evidence="2 4">KA00229</strain>
    </source>
</reference>
<accession>A0A134CLC9</accession>
<evidence type="ECO:0000313" key="3">
    <source>
        <dbReference type="Proteomes" id="UP000070160"/>
    </source>
</evidence>
<dbReference type="EMBL" id="LSDT01000003">
    <property type="protein sequence ID" value="KXB93020.1"/>
    <property type="molecule type" value="Genomic_DNA"/>
</dbReference>
<dbReference type="STRING" id="1588748.HMPREF3182_00157"/>
<dbReference type="RefSeq" id="WP_007391981.1">
    <property type="nucleotide sequence ID" value="NZ_KQ960926.1"/>
</dbReference>
<evidence type="ECO:0008006" key="5">
    <source>
        <dbReference type="Google" id="ProtNLM"/>
    </source>
</evidence>
<protein>
    <recommendedName>
        <fullName evidence="5">DUF3793 domain-containing protein</fullName>
    </recommendedName>
</protein>
<keyword evidence="3" id="KW-1185">Reference proteome</keyword>
<proteinExistence type="predicted"/>
<evidence type="ECO:0000313" key="1">
    <source>
        <dbReference type="EMBL" id="KXB93020.1"/>
    </source>
</evidence>